<dbReference type="AlphaFoldDB" id="A0AAQ4ES29"/>
<comment type="caution">
    <text evidence="1">The sequence shown here is derived from an EMBL/GenBank/DDBJ whole genome shotgun (WGS) entry which is preliminary data.</text>
</comment>
<sequence length="71" mass="7730">MKLSINSTTLSSFNAVTYPHDWAVLSWMQFRTAVACCLWLASIASMLRGEAPSCLCVGPRMVLAAAPRVNL</sequence>
<proteinExistence type="predicted"/>
<dbReference type="Proteomes" id="UP001321473">
    <property type="component" value="Unassembled WGS sequence"/>
</dbReference>
<evidence type="ECO:0000313" key="1">
    <source>
        <dbReference type="EMBL" id="KAK8777313.1"/>
    </source>
</evidence>
<dbReference type="EMBL" id="JARKHS020011983">
    <property type="protein sequence ID" value="KAK8777313.1"/>
    <property type="molecule type" value="Genomic_DNA"/>
</dbReference>
<evidence type="ECO:0000313" key="2">
    <source>
        <dbReference type="Proteomes" id="UP001321473"/>
    </source>
</evidence>
<keyword evidence="2" id="KW-1185">Reference proteome</keyword>
<accession>A0AAQ4ES29</accession>
<organism evidence="1 2">
    <name type="scientific">Amblyomma americanum</name>
    <name type="common">Lone star tick</name>
    <dbReference type="NCBI Taxonomy" id="6943"/>
    <lineage>
        <taxon>Eukaryota</taxon>
        <taxon>Metazoa</taxon>
        <taxon>Ecdysozoa</taxon>
        <taxon>Arthropoda</taxon>
        <taxon>Chelicerata</taxon>
        <taxon>Arachnida</taxon>
        <taxon>Acari</taxon>
        <taxon>Parasitiformes</taxon>
        <taxon>Ixodida</taxon>
        <taxon>Ixodoidea</taxon>
        <taxon>Ixodidae</taxon>
        <taxon>Amblyomminae</taxon>
        <taxon>Amblyomma</taxon>
    </lineage>
</organism>
<reference evidence="1 2" key="1">
    <citation type="journal article" date="2023" name="Arcadia Sci">
        <title>De novo assembly of a long-read Amblyomma americanum tick genome.</title>
        <authorList>
            <person name="Chou S."/>
            <person name="Poskanzer K.E."/>
            <person name="Rollins M."/>
            <person name="Thuy-Boun P.S."/>
        </authorList>
    </citation>
    <scope>NUCLEOTIDE SEQUENCE [LARGE SCALE GENOMIC DNA]</scope>
    <source>
        <strain evidence="1">F_SG_1</strain>
        <tissue evidence="1">Salivary glands</tissue>
    </source>
</reference>
<name>A0AAQ4ES29_AMBAM</name>
<protein>
    <submittedName>
        <fullName evidence="1">Uncharacterized protein</fullName>
    </submittedName>
</protein>
<gene>
    <name evidence="1" type="ORF">V5799_029341</name>
</gene>